<evidence type="ECO:0000259" key="2">
    <source>
        <dbReference type="Pfam" id="PF05699"/>
    </source>
</evidence>
<dbReference type="RefSeq" id="XP_031781362.1">
    <property type="nucleotide sequence ID" value="XM_031925502.1"/>
</dbReference>
<feature type="region of interest" description="Disordered" evidence="1">
    <location>
        <begin position="1"/>
        <end position="54"/>
    </location>
</feature>
<proteinExistence type="predicted"/>
<dbReference type="GO" id="GO:0046983">
    <property type="term" value="F:protein dimerization activity"/>
    <property type="evidence" value="ECO:0007669"/>
    <property type="project" value="InterPro"/>
</dbReference>
<dbReference type="PANTHER" id="PTHR45749">
    <property type="match status" value="1"/>
</dbReference>
<feature type="domain" description="HAT C-terminal dimerisation" evidence="2">
    <location>
        <begin position="649"/>
        <end position="709"/>
    </location>
</feature>
<evidence type="ECO:0000313" key="4">
    <source>
        <dbReference type="EnsemblMetazoa" id="XP_031781362"/>
    </source>
</evidence>
<dbReference type="SUPFAM" id="SSF53098">
    <property type="entry name" value="Ribonuclease H-like"/>
    <property type="match status" value="1"/>
</dbReference>
<feature type="compositionally biased region" description="Polar residues" evidence="1">
    <location>
        <begin position="44"/>
        <end position="54"/>
    </location>
</feature>
<evidence type="ECO:0000313" key="5">
    <source>
        <dbReference type="Proteomes" id="UP000002358"/>
    </source>
</evidence>
<dbReference type="EnsemblMetazoa" id="XM_031925502">
    <property type="protein sequence ID" value="XP_031781362"/>
    <property type="gene ID" value="LOC100679840"/>
</dbReference>
<dbReference type="Proteomes" id="UP000002358">
    <property type="component" value="Unassembled WGS sequence"/>
</dbReference>
<feature type="compositionally biased region" description="Basic and acidic residues" evidence="1">
    <location>
        <begin position="1"/>
        <end position="13"/>
    </location>
</feature>
<dbReference type="InterPro" id="IPR012337">
    <property type="entry name" value="RNaseH-like_sf"/>
</dbReference>
<dbReference type="KEGG" id="nvi:100679840"/>
<name>A0A7M7Q482_NASVI</name>
<dbReference type="OrthoDB" id="7692318at2759"/>
<dbReference type="AlphaFoldDB" id="A0A7M7Q482"/>
<accession>A0A7M7Q482</accession>
<dbReference type="InParanoid" id="A0A7M7Q482"/>
<dbReference type="PANTHER" id="PTHR45749:SF14">
    <property type="entry name" value="TTF-TYPE DOMAIN-CONTAINING PROTEIN"/>
    <property type="match status" value="1"/>
</dbReference>
<sequence>MDKYVTRGKDPSKVSECQSQGIAAQTSTASSSRAVEASVENSEQFSQDKTYVHHQQNLDPQLTQKAKSNPFSDKLFESWKKDYSWIKYDESKKAMFCTICCEAVKNKLPLPNSQSCNVSKKAFVEDGFHTWKNATSIFNKHQISELHKTAVILTLNARKPSITEHLSTAKRKEMMENRTALNKIFSTIMLLAKQGLAFRGHEDKYSNLHQLLLLRCEDVPELKTWMARSGHKWLHHEVVNEIIALMANEIRKLILNKIMLAKYYSIMIDETSDITRVEQVSICIRIVNDDFSVNEYFMGFFETKDTKSETLYELVTDFLATNNLNIKHLRGQCYDGASNMSGRITGLQTRIRETEPRALFVHCSAHSLSLCVQDSLEDLTVVRNVIGTIKDLINFIRDSPKRLNEFKELKEDDSPLLSAYCPTRWAQIEILNAELQRKDLCVNESHASVCLVKDNIQQMRDEEKFNKIWSKITSSAEDLGVEEPCLKRPRKIPKRIDSGSQSHVFSNVQDHYVKLYYEVIDQTMMSLNTRFENDTMKLLNKFENFVTGFAHVNVEEITNFYNRDLEEQELDGHRLVNERDLFLNAIKNDKTFMKKLTDLRKAKVLKKQNKISKKAKGAPSECETTIEETETIDCMQLKHIVMYLQEKPEVRAIFPQYSKLIKLLLTIPGSSCSNERSFSSLRRLKTYLRSTMLQQRLNDTSIMHIYRDMVSELDLDELLNTFIKRQNLRMSTFAMKYKS</sequence>
<dbReference type="Pfam" id="PF05699">
    <property type="entry name" value="Dimer_Tnp_hAT"/>
    <property type="match status" value="1"/>
</dbReference>
<evidence type="ECO:0000256" key="1">
    <source>
        <dbReference type="SAM" id="MobiDB-lite"/>
    </source>
</evidence>
<dbReference type="InterPro" id="IPR008906">
    <property type="entry name" value="HATC_C_dom"/>
</dbReference>
<organism evidence="4 5">
    <name type="scientific">Nasonia vitripennis</name>
    <name type="common">Parasitic wasp</name>
    <dbReference type="NCBI Taxonomy" id="7425"/>
    <lineage>
        <taxon>Eukaryota</taxon>
        <taxon>Metazoa</taxon>
        <taxon>Ecdysozoa</taxon>
        <taxon>Arthropoda</taxon>
        <taxon>Hexapoda</taxon>
        <taxon>Insecta</taxon>
        <taxon>Pterygota</taxon>
        <taxon>Neoptera</taxon>
        <taxon>Endopterygota</taxon>
        <taxon>Hymenoptera</taxon>
        <taxon>Apocrita</taxon>
        <taxon>Proctotrupomorpha</taxon>
        <taxon>Chalcidoidea</taxon>
        <taxon>Pteromalidae</taxon>
        <taxon>Pteromalinae</taxon>
        <taxon>Nasonia</taxon>
    </lineage>
</organism>
<feature type="domain" description="DUF4371" evidence="3">
    <location>
        <begin position="171"/>
        <end position="346"/>
    </location>
</feature>
<dbReference type="GeneID" id="100679840"/>
<dbReference type="InterPro" id="IPR025398">
    <property type="entry name" value="DUF4371"/>
</dbReference>
<keyword evidence="5" id="KW-1185">Reference proteome</keyword>
<evidence type="ECO:0000259" key="3">
    <source>
        <dbReference type="Pfam" id="PF14291"/>
    </source>
</evidence>
<feature type="compositionally biased region" description="Low complexity" evidence="1">
    <location>
        <begin position="18"/>
        <end position="43"/>
    </location>
</feature>
<protein>
    <submittedName>
        <fullName evidence="4">Uncharacterized protein</fullName>
    </submittedName>
</protein>
<reference evidence="4" key="1">
    <citation type="submission" date="2021-01" db="UniProtKB">
        <authorList>
            <consortium name="EnsemblMetazoa"/>
        </authorList>
    </citation>
    <scope>IDENTIFICATION</scope>
</reference>
<dbReference type="Pfam" id="PF14291">
    <property type="entry name" value="DUF4371"/>
    <property type="match status" value="1"/>
</dbReference>